<dbReference type="EMBL" id="JANVFS010000040">
    <property type="protein sequence ID" value="KAJ4467758.1"/>
    <property type="molecule type" value="Genomic_DNA"/>
</dbReference>
<reference evidence="1" key="2">
    <citation type="journal article" date="2023" name="Proc. Natl. Acad. Sci. U.S.A.">
        <title>A global phylogenomic analysis of the shiitake genus Lentinula.</title>
        <authorList>
            <person name="Sierra-Patev S."/>
            <person name="Min B."/>
            <person name="Naranjo-Ortiz M."/>
            <person name="Looney B."/>
            <person name="Konkel Z."/>
            <person name="Slot J.C."/>
            <person name="Sakamoto Y."/>
            <person name="Steenwyk J.L."/>
            <person name="Rokas A."/>
            <person name="Carro J."/>
            <person name="Camarero S."/>
            <person name="Ferreira P."/>
            <person name="Molpeceres G."/>
            <person name="Ruiz-Duenas F.J."/>
            <person name="Serrano A."/>
            <person name="Henrissat B."/>
            <person name="Drula E."/>
            <person name="Hughes K.W."/>
            <person name="Mata J.L."/>
            <person name="Ishikawa N.K."/>
            <person name="Vargas-Isla R."/>
            <person name="Ushijima S."/>
            <person name="Smith C.A."/>
            <person name="Donoghue J."/>
            <person name="Ahrendt S."/>
            <person name="Andreopoulos W."/>
            <person name="He G."/>
            <person name="LaButti K."/>
            <person name="Lipzen A."/>
            <person name="Ng V."/>
            <person name="Riley R."/>
            <person name="Sandor L."/>
            <person name="Barry K."/>
            <person name="Martinez A.T."/>
            <person name="Xiao Y."/>
            <person name="Gibbons J.G."/>
            <person name="Terashima K."/>
            <person name="Grigoriev I.V."/>
            <person name="Hibbett D."/>
        </authorList>
    </citation>
    <scope>NUCLEOTIDE SEQUENCE</scope>
    <source>
        <strain evidence="1">Sp2 HRB7682 ss15</strain>
    </source>
</reference>
<evidence type="ECO:0008006" key="3">
    <source>
        <dbReference type="Google" id="ProtNLM"/>
    </source>
</evidence>
<protein>
    <recommendedName>
        <fullName evidence="3">F-box domain-containing protein</fullName>
    </recommendedName>
</protein>
<reference evidence="1" key="1">
    <citation type="submission" date="2022-08" db="EMBL/GenBank/DDBJ databases">
        <authorList>
            <consortium name="DOE Joint Genome Institute"/>
            <person name="Min B."/>
            <person name="Riley R."/>
            <person name="Sierra-Patev S."/>
            <person name="Naranjo-Ortiz M."/>
            <person name="Looney B."/>
            <person name="Konkel Z."/>
            <person name="Slot J.C."/>
            <person name="Sakamoto Y."/>
            <person name="Steenwyk J.L."/>
            <person name="Rokas A."/>
            <person name="Carro J."/>
            <person name="Camarero S."/>
            <person name="Ferreira P."/>
            <person name="Molpeceres G."/>
            <person name="Ruiz-Duenas F.J."/>
            <person name="Serrano A."/>
            <person name="Henrissat B."/>
            <person name="Drula E."/>
            <person name="Hughes K.W."/>
            <person name="Mata J.L."/>
            <person name="Ishikawa N.K."/>
            <person name="Vargas-Isla R."/>
            <person name="Ushijima S."/>
            <person name="Smith C.A."/>
            <person name="Ahrendt S."/>
            <person name="Andreopoulos W."/>
            <person name="He G."/>
            <person name="Labutti K."/>
            <person name="Lipzen A."/>
            <person name="Ng V."/>
            <person name="Sandor L."/>
            <person name="Barry K."/>
            <person name="Martinez A.T."/>
            <person name="Xiao Y."/>
            <person name="Gibbons J.G."/>
            <person name="Terashima K."/>
            <person name="Hibbett D.S."/>
            <person name="Grigoriev I.V."/>
        </authorList>
    </citation>
    <scope>NUCLEOTIDE SEQUENCE</scope>
    <source>
        <strain evidence="1">Sp2 HRB7682 ss15</strain>
    </source>
</reference>
<dbReference type="SUPFAM" id="SSF81383">
    <property type="entry name" value="F-box domain"/>
    <property type="match status" value="1"/>
</dbReference>
<proteinExistence type="predicted"/>
<gene>
    <name evidence="1" type="ORF">C8J55DRAFT_608974</name>
</gene>
<evidence type="ECO:0000313" key="2">
    <source>
        <dbReference type="Proteomes" id="UP001150238"/>
    </source>
</evidence>
<sequence>MSESTDIVKISLPSELQDMIIERMLDLDNAYLLLASLVCRDWRYYSYQQVFSSICFDSHSIPVFASFLDNPFSRPAIFPRVRRLRILGNGKASLWTSTLLRDLVKLLHHLIQIGKISDLVLDNLTWAVLDPALAPILTDFLSIERLSMRRICFAQLGQFSDFVAGFRLMRSFDLESIECPPLVGWNHPLPSLAPYELGHCVSLERSNATSAAKLTWVYPKCISREERTVSSIHGAQIFCNSPTSSDLLRSLGPLLARLHVISENITADEDIASLDISMNSSIRHLHLSSPTRVLSMISWLPPLLARVKGSNLKTLHMSFAQSRQFRLDRPFLKHIAGILDKPQYQGLEMIEFIASFASCGRLEDDVKQDIISCIRSCLPHWERKGILAFNFD</sequence>
<evidence type="ECO:0000313" key="1">
    <source>
        <dbReference type="EMBL" id="KAJ4467758.1"/>
    </source>
</evidence>
<dbReference type="AlphaFoldDB" id="A0A9W9DG34"/>
<dbReference type="Proteomes" id="UP001150238">
    <property type="component" value="Unassembled WGS sequence"/>
</dbReference>
<dbReference type="InterPro" id="IPR036047">
    <property type="entry name" value="F-box-like_dom_sf"/>
</dbReference>
<comment type="caution">
    <text evidence="1">The sequence shown here is derived from an EMBL/GenBank/DDBJ whole genome shotgun (WGS) entry which is preliminary data.</text>
</comment>
<organism evidence="1 2">
    <name type="scientific">Lentinula lateritia</name>
    <dbReference type="NCBI Taxonomy" id="40482"/>
    <lineage>
        <taxon>Eukaryota</taxon>
        <taxon>Fungi</taxon>
        <taxon>Dikarya</taxon>
        <taxon>Basidiomycota</taxon>
        <taxon>Agaricomycotina</taxon>
        <taxon>Agaricomycetes</taxon>
        <taxon>Agaricomycetidae</taxon>
        <taxon>Agaricales</taxon>
        <taxon>Marasmiineae</taxon>
        <taxon>Omphalotaceae</taxon>
        <taxon>Lentinula</taxon>
    </lineage>
</organism>
<accession>A0A9W9DG34</accession>
<name>A0A9W9DG34_9AGAR</name>